<dbReference type="PANTHER" id="PTHR10291:SF43">
    <property type="entry name" value="DEHYDRODOLICHYL DIPHOSPHATE SYNTHASE COMPLEX SUBUNIT DHDDS"/>
    <property type="match status" value="1"/>
</dbReference>
<dbReference type="InterPro" id="IPR001441">
    <property type="entry name" value="UPP_synth-like"/>
</dbReference>
<dbReference type="FunFam" id="3.40.1180.10:FF:000003">
    <property type="entry name" value="Isoprenyl transferase 2"/>
    <property type="match status" value="1"/>
</dbReference>
<evidence type="ECO:0000256" key="3">
    <source>
        <dbReference type="ARBA" id="ARBA00022723"/>
    </source>
</evidence>
<dbReference type="GO" id="GO:0016094">
    <property type="term" value="P:polyprenol biosynthetic process"/>
    <property type="evidence" value="ECO:0007669"/>
    <property type="project" value="TreeGrafter"/>
</dbReference>
<sequence>MHLLWPREEPCESLNLSIKLGENSVMNQLTAYLKPAIKSILYPLYERRLFANLDFSQTPHHVGVILDGNRRWSKANPAADGDTSTSRGHKAGAEKIIDLLDWCEESKVEVLTIWLLSNQNLSRPPAELEPLLAIIADTVNDLASRRRWEIRPVGSMELLPKELVEQLNDVASKTKGIKGVVINVAIGYGGRSEIADAVKSIITSPANAEKSAAEIANEISVEEIGRHLYTAGLPDPDLVIRTSGEQRLGGFLLWQSAHSEFYFCEAYWPDFRRVDFLRAIRAYSQRNRRFGK</sequence>
<proteinExistence type="inferred from homology"/>
<dbReference type="PANTHER" id="PTHR10291">
    <property type="entry name" value="DEHYDRODOLICHYL DIPHOSPHATE SYNTHASE FAMILY MEMBER"/>
    <property type="match status" value="1"/>
</dbReference>
<keyword evidence="3" id="KW-0479">Metal-binding</keyword>
<evidence type="ECO:0000256" key="2">
    <source>
        <dbReference type="ARBA" id="ARBA00022679"/>
    </source>
</evidence>
<evidence type="ECO:0000313" key="5">
    <source>
        <dbReference type="EMBL" id="CAB4341155.1"/>
    </source>
</evidence>
<organism evidence="5">
    <name type="scientific">freshwater metagenome</name>
    <dbReference type="NCBI Taxonomy" id="449393"/>
    <lineage>
        <taxon>unclassified sequences</taxon>
        <taxon>metagenomes</taxon>
        <taxon>ecological metagenomes</taxon>
    </lineage>
</organism>
<dbReference type="NCBIfam" id="NF011403">
    <property type="entry name" value="PRK14828.1"/>
    <property type="match status" value="1"/>
</dbReference>
<dbReference type="GO" id="GO:0033850">
    <property type="term" value="F:Z-farnesyl diphosphate synthase activity"/>
    <property type="evidence" value="ECO:0007669"/>
    <property type="project" value="TreeGrafter"/>
</dbReference>
<comment type="cofactor">
    <cofactor evidence="1">
        <name>Mg(2+)</name>
        <dbReference type="ChEBI" id="CHEBI:18420"/>
    </cofactor>
</comment>
<protein>
    <submittedName>
        <fullName evidence="5">Unannotated protein</fullName>
    </submittedName>
</protein>
<name>A0A6J5ZEY5_9ZZZZ</name>
<dbReference type="AlphaFoldDB" id="A0A6J5ZEY5"/>
<dbReference type="InterPro" id="IPR036424">
    <property type="entry name" value="UPP_synth-like_sf"/>
</dbReference>
<dbReference type="GO" id="GO:0046872">
    <property type="term" value="F:metal ion binding"/>
    <property type="evidence" value="ECO:0007669"/>
    <property type="project" value="UniProtKB-KW"/>
</dbReference>
<keyword evidence="2" id="KW-0808">Transferase</keyword>
<keyword evidence="4" id="KW-0460">Magnesium</keyword>
<evidence type="ECO:0000256" key="4">
    <source>
        <dbReference type="ARBA" id="ARBA00022842"/>
    </source>
</evidence>
<dbReference type="NCBIfam" id="TIGR00055">
    <property type="entry name" value="uppS"/>
    <property type="match status" value="1"/>
</dbReference>
<evidence type="ECO:0000256" key="1">
    <source>
        <dbReference type="ARBA" id="ARBA00001946"/>
    </source>
</evidence>
<dbReference type="CDD" id="cd00475">
    <property type="entry name" value="Cis_IPPS"/>
    <property type="match status" value="1"/>
</dbReference>
<gene>
    <name evidence="5" type="ORF">UFOPK3574_00932</name>
</gene>
<dbReference type="SUPFAM" id="SSF64005">
    <property type="entry name" value="Undecaprenyl diphosphate synthase"/>
    <property type="match status" value="1"/>
</dbReference>
<dbReference type="Gene3D" id="3.40.1180.10">
    <property type="entry name" value="Decaprenyl diphosphate synthase-like"/>
    <property type="match status" value="1"/>
</dbReference>
<accession>A0A6J5ZEY5</accession>
<dbReference type="GO" id="GO:0005886">
    <property type="term" value="C:plasma membrane"/>
    <property type="evidence" value="ECO:0007669"/>
    <property type="project" value="TreeGrafter"/>
</dbReference>
<dbReference type="HAMAP" id="MF_01139">
    <property type="entry name" value="ISPT"/>
    <property type="match status" value="1"/>
</dbReference>
<dbReference type="EMBL" id="CAESAF010000124">
    <property type="protein sequence ID" value="CAB4341155.1"/>
    <property type="molecule type" value="Genomic_DNA"/>
</dbReference>
<dbReference type="GO" id="GO:0045547">
    <property type="term" value="F:ditrans,polycis-polyprenyl diphosphate synthase [(2E,6E)-farnesyl diphosphate specific] activity"/>
    <property type="evidence" value="ECO:0007669"/>
    <property type="project" value="TreeGrafter"/>
</dbReference>
<reference evidence="5" key="1">
    <citation type="submission" date="2020-05" db="EMBL/GenBank/DDBJ databases">
        <authorList>
            <person name="Chiriac C."/>
            <person name="Salcher M."/>
            <person name="Ghai R."/>
            <person name="Kavagutti S V."/>
        </authorList>
    </citation>
    <scope>NUCLEOTIDE SEQUENCE</scope>
</reference>
<dbReference type="Pfam" id="PF01255">
    <property type="entry name" value="Prenyltransf"/>
    <property type="match status" value="1"/>
</dbReference>